<organism evidence="1 2">
    <name type="scientific">Diphasiastrum complanatum</name>
    <name type="common">Issler's clubmoss</name>
    <name type="synonym">Lycopodium complanatum</name>
    <dbReference type="NCBI Taxonomy" id="34168"/>
    <lineage>
        <taxon>Eukaryota</taxon>
        <taxon>Viridiplantae</taxon>
        <taxon>Streptophyta</taxon>
        <taxon>Embryophyta</taxon>
        <taxon>Tracheophyta</taxon>
        <taxon>Lycopodiopsida</taxon>
        <taxon>Lycopodiales</taxon>
        <taxon>Lycopodiaceae</taxon>
        <taxon>Lycopodioideae</taxon>
        <taxon>Diphasiastrum</taxon>
    </lineage>
</organism>
<comment type="caution">
    <text evidence="1">The sequence shown here is derived from an EMBL/GenBank/DDBJ whole genome shotgun (WGS) entry which is preliminary data.</text>
</comment>
<evidence type="ECO:0000313" key="1">
    <source>
        <dbReference type="EMBL" id="KAJ7540763.1"/>
    </source>
</evidence>
<keyword evidence="2" id="KW-1185">Reference proteome</keyword>
<accession>A0ACC2CFF4</accession>
<evidence type="ECO:0000313" key="2">
    <source>
        <dbReference type="Proteomes" id="UP001162992"/>
    </source>
</evidence>
<protein>
    <submittedName>
        <fullName evidence="1">Uncharacterized protein</fullName>
    </submittedName>
</protein>
<proteinExistence type="predicted"/>
<dbReference type="EMBL" id="CM055101">
    <property type="protein sequence ID" value="KAJ7540763.1"/>
    <property type="molecule type" value="Genomic_DNA"/>
</dbReference>
<dbReference type="Proteomes" id="UP001162992">
    <property type="component" value="Chromosome 10"/>
</dbReference>
<gene>
    <name evidence="1" type="ORF">O6H91_10G029600</name>
</gene>
<name>A0ACC2CFF4_DIPCM</name>
<sequence>MILMLMQEGRVTSFLRVSCMASFRLWSLATFLFMVHVHVLASSRSQQQQPEKICLNEQPLHSKTFLSEAFTLGPGDVQNKVYHMEFPTGHIAVRSFFAEVVDELGVPVPLYELYLHHWIVVNIYVNQSEKESFLREGYGERNSPTFIMAGNDGVCPHKELSQIFGLGSETRRTNTSIPSPYGIVVGDPNKIPDEYEELWLLNVHAIDTREVLDRQGCTECRCNLYNVTAEDNGKPLKGYVGGLRCCEDGTHCRLGEGLIKAARRKLFLQYTVKWVEFNECVIPVKVYIFDVTETGNRCQVEYDTPSCPSFGFPRDCIDTRETRVASPQSGEVIYGVAHQHSGGKGASLYGEDGREICTSLPLYGSGTTPGDEAGYVVGMSSCYPKPGSLKIEDKEVLRLQSNYSTNKVHTGVMGLFYLLVASPIHGTSIFKDTNFGTSSKLRQAPYEIANGSRIPTNIVFGIVMVVGVSFIVAFVVAKRNGRALQYEALTS</sequence>
<reference evidence="2" key="1">
    <citation type="journal article" date="2024" name="Proc. Natl. Acad. Sci. U.S.A.">
        <title>Extraordinary preservation of gene collinearity over three hundred million years revealed in homosporous lycophytes.</title>
        <authorList>
            <person name="Li C."/>
            <person name="Wickell D."/>
            <person name="Kuo L.Y."/>
            <person name="Chen X."/>
            <person name="Nie B."/>
            <person name="Liao X."/>
            <person name="Peng D."/>
            <person name="Ji J."/>
            <person name="Jenkins J."/>
            <person name="Williams M."/>
            <person name="Shu S."/>
            <person name="Plott C."/>
            <person name="Barry K."/>
            <person name="Rajasekar S."/>
            <person name="Grimwood J."/>
            <person name="Han X."/>
            <person name="Sun S."/>
            <person name="Hou Z."/>
            <person name="He W."/>
            <person name="Dai G."/>
            <person name="Sun C."/>
            <person name="Schmutz J."/>
            <person name="Leebens-Mack J.H."/>
            <person name="Li F.W."/>
            <person name="Wang L."/>
        </authorList>
    </citation>
    <scope>NUCLEOTIDE SEQUENCE [LARGE SCALE GENOMIC DNA]</scope>
    <source>
        <strain evidence="2">cv. PW_Plant_1</strain>
    </source>
</reference>